<feature type="region of interest" description="Disordered" evidence="1">
    <location>
        <begin position="1466"/>
        <end position="1504"/>
    </location>
</feature>
<dbReference type="InterPro" id="IPR057651">
    <property type="entry name" value="Ig_TPPC8_C"/>
</dbReference>
<dbReference type="WBParaSite" id="MCU_000983-RA">
    <property type="protein sequence ID" value="MCU_000983-RA"/>
    <property type="gene ID" value="MCU_000983"/>
</dbReference>
<reference evidence="5" key="1">
    <citation type="submission" date="2019-11" db="UniProtKB">
        <authorList>
            <consortium name="WormBaseParasite"/>
        </authorList>
    </citation>
    <scope>IDENTIFICATION</scope>
</reference>
<dbReference type="Pfam" id="PF12739">
    <property type="entry name" value="TRAPPC-Trs85"/>
    <property type="match status" value="1"/>
</dbReference>
<dbReference type="InterPro" id="IPR058540">
    <property type="entry name" value="Ig_TPPC8_3rd"/>
</dbReference>
<dbReference type="Pfam" id="PF24546">
    <property type="entry name" value="Ig_TPPC8_3rd"/>
    <property type="match status" value="1"/>
</dbReference>
<feature type="region of interest" description="Disordered" evidence="1">
    <location>
        <begin position="379"/>
        <end position="404"/>
    </location>
</feature>
<evidence type="ECO:0000259" key="3">
    <source>
        <dbReference type="Pfam" id="PF24545"/>
    </source>
</evidence>
<dbReference type="InterPro" id="IPR024420">
    <property type="entry name" value="TRAPP_III_complex_Trs85"/>
</dbReference>
<protein>
    <submittedName>
        <fullName evidence="5">TRAPP trafficking subunit Trs65-domain-containing protein</fullName>
    </submittedName>
</protein>
<sequence length="1591" mass="174365">MAKFGVAGESFVQFLFSPTVGVLTSADVDKFMAPNNLTFVDLLLPFSGQIRDVCMKDGNNISHVMKKLRIRFHNALLPFDLSVKCEGVIDPSLFPPASYSTFYLNGKAYSIPVDTFWFEYWRHSFISGLGPYAHEYLTRYLGCLFVVTTCNPDPLNAFTVLVQEQANLVRTQPLRWFSPSKLPSFFVLINDTALVGADETKRIYQSLASTYGNANCYLLNLSSQPKPMTAVNGNSAPYADPWLCYLTPHGWATTHTNKIIISPPGADSSLVSRLNLPHGQCLSAQDNDKLRAFVEDFVIRILVPWAEATIKNLNDQISHRLRKSRGFFSVTRKLFAQATGSSNATAAPSAPSLAALDGPQQSSLAISSSRSDSNVGQLVLNTATPSPNPALQQPANNSTILTDDSPEQQMRRLADLLFLFQQYESAHQIYDLLKRDFRQHSAWLNYAGAQEMSAISTYLQGAVSQRQYPQHQMDDAIITYITRGRTSELALRAVLLHTEALKSRELFAEAAVCFLRLADAHDYMTGGLLLEQAAHCCLRGKRPLLRHFAMRMALAGVRFARAKQPHLSVRSYSLALKILSPRREADDGWSLALDHINENLARQKLISGQLSEAFDCLRRLISPQSHQLEAKQARFLRDFVAVAARVNASNSTGAEWIELSLPVVDKARIKTMLGAPVSTRDDDGSVEARGTSFSDDEDGEDAKAFYTQRACLPHNFISHVFPTLVTPDAIPAWMVSTDSQVTTWDSDDVDSLRKPGEEFVRLVYGRPTYPLARDAVFRRLETLLCLHCGNKLPTDDAGGCLVLAPPSRLQNSRKSTQPHCLSVGEQLTVQIPLHNPWRVPLVLTDMHLMWQASFAQQRTSSDVDSASSAVSTHRVVVSNEDANQERLREAKKFVTTELLSEFYMLPGDRKAVELSIQPRQYPGDVQIVGLAFYLNSSSPHQSTTGVQFCADGPPSVAVAAALPAGLTQTPSSSGIFSVTTSLSSLALSSTTPQVDMSVGNSDSESSDASSTENHLLAQDPLSFKPASPAVAYGSRLQAKVTFDMESDLRFQWKIQSPRPSLKAIFDSFPQHLFEGEIYGHSMTLINVGLHALTNLHLVCSWPSFFVLPPSSPHKSPPPFITPIAPTATIEPSASRREQFWLRAPASHIRRANHYLANSMPHNNAPRPLAPLTSPSRKVYFVFGYSSQGSSEFRFLRHEANLYLLPSLHFTATCSRTQGTAVDSLFVILRCKNASLQHAFRVVQLTCISEDWDIELVAPAAASLQDGVAISPTQEVTLCVRASRRSASSPAGERCSDVVLGPLSSARIDAAASPHVTFFRRAVHASQLALPASNKTTSYSVPETDLQPKNLVLIAFWRVITPDPNDCARIGQSHVHVVYSHTPASPQSPPGHQLAQVLASVPSLLPLSSLVRLRLHHPFEVVHDFAASANQLIPALPDRASSAMAVIPVTAELYNASSAPITVRLSTSGDYTNRNSPHFASNPESSAAPPDPSRPQKPSLPNHPPSVLWSGVSLKQLALGPGETQWLSLKALAASPGVYEVNSFCVKASQHRRRDDGDDEDGTTWGAVSASADAPFVRQLCDFSSLVVVSTR</sequence>
<feature type="compositionally biased region" description="Polar residues" evidence="1">
    <location>
        <begin position="379"/>
        <end position="402"/>
    </location>
</feature>
<proteinExistence type="predicted"/>
<organism evidence="5">
    <name type="scientific">Mesocestoides corti</name>
    <name type="common">Flatworm</name>
    <dbReference type="NCBI Taxonomy" id="53468"/>
    <lineage>
        <taxon>Eukaryota</taxon>
        <taxon>Metazoa</taxon>
        <taxon>Spiralia</taxon>
        <taxon>Lophotrochozoa</taxon>
        <taxon>Platyhelminthes</taxon>
        <taxon>Cestoda</taxon>
        <taxon>Eucestoda</taxon>
        <taxon>Cyclophyllidea</taxon>
        <taxon>Mesocestoididae</taxon>
        <taxon>Mesocestoides</taxon>
    </lineage>
</organism>
<feature type="compositionally biased region" description="Low complexity" evidence="1">
    <location>
        <begin position="992"/>
        <end position="1010"/>
    </location>
</feature>
<evidence type="ECO:0000259" key="4">
    <source>
        <dbReference type="Pfam" id="PF24546"/>
    </source>
</evidence>
<feature type="region of interest" description="Disordered" evidence="1">
    <location>
        <begin position="992"/>
        <end position="1014"/>
    </location>
</feature>
<feature type="domain" description="TPPC8 first Ig-like" evidence="3">
    <location>
        <begin position="813"/>
        <end position="1072"/>
    </location>
</feature>
<dbReference type="InterPro" id="IPR058541">
    <property type="entry name" value="Ig_TPPC8_1st"/>
</dbReference>
<accession>A0A5K3EJ97</accession>
<dbReference type="Pfam" id="PF24542">
    <property type="entry name" value="Ig_TPPC8_C"/>
    <property type="match status" value="1"/>
</dbReference>
<evidence type="ECO:0000259" key="2">
    <source>
        <dbReference type="Pfam" id="PF24542"/>
    </source>
</evidence>
<evidence type="ECO:0000256" key="1">
    <source>
        <dbReference type="SAM" id="MobiDB-lite"/>
    </source>
</evidence>
<evidence type="ECO:0000313" key="5">
    <source>
        <dbReference type="WBParaSite" id="MCU_000983-RA"/>
    </source>
</evidence>
<feature type="domain" description="TPPC8 C-terminal Ig-like" evidence="2">
    <location>
        <begin position="1409"/>
        <end position="1547"/>
    </location>
</feature>
<dbReference type="PANTHER" id="PTHR12975:SF6">
    <property type="entry name" value="TRAFFICKING PROTEIN PARTICLE COMPLEX SUBUNIT 8"/>
    <property type="match status" value="1"/>
</dbReference>
<dbReference type="GO" id="GO:1990072">
    <property type="term" value="C:TRAPPIII protein complex"/>
    <property type="evidence" value="ECO:0007669"/>
    <property type="project" value="TreeGrafter"/>
</dbReference>
<feature type="compositionally biased region" description="Polar residues" evidence="1">
    <location>
        <begin position="1466"/>
        <end position="1484"/>
    </location>
</feature>
<name>A0A5K3EJ97_MESCO</name>
<feature type="domain" description="TPPC8 third Ig-like" evidence="4">
    <location>
        <begin position="1199"/>
        <end position="1375"/>
    </location>
</feature>
<dbReference type="Pfam" id="PF24545">
    <property type="entry name" value="Ig_TPPC8_1st"/>
    <property type="match status" value="1"/>
</dbReference>
<dbReference type="PANTHER" id="PTHR12975">
    <property type="entry name" value="TRANSPORT PROTEIN TRAPP"/>
    <property type="match status" value="1"/>
</dbReference>